<dbReference type="RefSeq" id="WP_089411556.1">
    <property type="nucleotide sequence ID" value="NZ_FZQA01000002.1"/>
</dbReference>
<feature type="chain" id="PRO_5012196053" evidence="2">
    <location>
        <begin position="25"/>
        <end position="216"/>
    </location>
</feature>
<keyword evidence="4" id="KW-1185">Reference proteome</keyword>
<keyword evidence="1" id="KW-1133">Transmembrane helix</keyword>
<evidence type="ECO:0000256" key="1">
    <source>
        <dbReference type="SAM" id="Phobius"/>
    </source>
</evidence>
<evidence type="ECO:0000256" key="2">
    <source>
        <dbReference type="SAM" id="SignalP"/>
    </source>
</evidence>
<reference evidence="3 4" key="1">
    <citation type="submission" date="2017-07" db="EMBL/GenBank/DDBJ databases">
        <authorList>
            <person name="Sun Z.S."/>
            <person name="Albrecht U."/>
            <person name="Echele G."/>
            <person name="Lee C.C."/>
        </authorList>
    </citation>
    <scope>NUCLEOTIDE SEQUENCE [LARGE SCALE GENOMIC DNA]</scope>
    <source>
        <strain evidence="3 4">CGMCC 1.12710</strain>
    </source>
</reference>
<feature type="transmembrane region" description="Helical" evidence="1">
    <location>
        <begin position="190"/>
        <end position="210"/>
    </location>
</feature>
<dbReference type="Proteomes" id="UP000198346">
    <property type="component" value="Unassembled WGS sequence"/>
</dbReference>
<evidence type="ECO:0000313" key="3">
    <source>
        <dbReference type="EMBL" id="SNT72021.1"/>
    </source>
</evidence>
<keyword evidence="1" id="KW-0812">Transmembrane</keyword>
<proteinExistence type="predicted"/>
<organism evidence="3 4">
    <name type="scientific">Amphiplicatus metriothermophilus</name>
    <dbReference type="NCBI Taxonomy" id="1519374"/>
    <lineage>
        <taxon>Bacteria</taxon>
        <taxon>Pseudomonadati</taxon>
        <taxon>Pseudomonadota</taxon>
        <taxon>Alphaproteobacteria</taxon>
        <taxon>Parvularculales</taxon>
        <taxon>Parvularculaceae</taxon>
        <taxon>Amphiplicatus</taxon>
    </lineage>
</organism>
<keyword evidence="2" id="KW-0732">Signal</keyword>
<protein>
    <submittedName>
        <fullName evidence="3">VPLPA-CTERM protein sorting domain-containing protein</fullName>
    </submittedName>
</protein>
<gene>
    <name evidence="3" type="ORF">SAMN06297382_1045</name>
</gene>
<accession>A0A239PNZ0</accession>
<dbReference type="OrthoDB" id="8481356at2"/>
<sequence>MLRFKNAALAAALSAALMGAPAQAATFTFAGLGGDLGETAVFTDGAHSVTAIAINTEQPPTPSLHQGLFGLGVNLGLLDSNQIDNVGDDEAIVFDFGVIVNFESITLSLASFFDDYRIWGTNDGSVASCTAGGLSCLTSVSSLIASGAGSGLEGLVTVNLMGNAFRYLIATVPGGSGDGYKVKSLAVSEVPVPGALVLLLTGLAGLGFAGRRTARA</sequence>
<dbReference type="AlphaFoldDB" id="A0A239PNZ0"/>
<name>A0A239PNZ0_9PROT</name>
<evidence type="ECO:0000313" key="4">
    <source>
        <dbReference type="Proteomes" id="UP000198346"/>
    </source>
</evidence>
<keyword evidence="1" id="KW-0472">Membrane</keyword>
<feature type="signal peptide" evidence="2">
    <location>
        <begin position="1"/>
        <end position="24"/>
    </location>
</feature>
<dbReference type="EMBL" id="FZQA01000002">
    <property type="protein sequence ID" value="SNT72021.1"/>
    <property type="molecule type" value="Genomic_DNA"/>
</dbReference>